<name>A0ABY4W3V8_9PROT</name>
<evidence type="ECO:0000259" key="1">
    <source>
        <dbReference type="Pfam" id="PF01882"/>
    </source>
</evidence>
<organism evidence="2 3">
    <name type="scientific">Sneathiella marina</name>
    <dbReference type="NCBI Taxonomy" id="2950108"/>
    <lineage>
        <taxon>Bacteria</taxon>
        <taxon>Pseudomonadati</taxon>
        <taxon>Pseudomonadota</taxon>
        <taxon>Alphaproteobacteria</taxon>
        <taxon>Sneathiellales</taxon>
        <taxon>Sneathiellaceae</taxon>
        <taxon>Sneathiella</taxon>
    </lineage>
</organism>
<keyword evidence="3" id="KW-1185">Reference proteome</keyword>
<dbReference type="PANTHER" id="PTHR33608">
    <property type="entry name" value="BLL2464 PROTEIN"/>
    <property type="match status" value="1"/>
</dbReference>
<gene>
    <name evidence="2" type="ORF">NBZ79_02690</name>
</gene>
<proteinExistence type="predicted"/>
<feature type="domain" description="DUF58" evidence="1">
    <location>
        <begin position="59"/>
        <end position="260"/>
    </location>
</feature>
<dbReference type="InterPro" id="IPR002881">
    <property type="entry name" value="DUF58"/>
</dbReference>
<sequence>MLRPSRLSNLKPDEKAEAEKLAETLPALILAAEHLANAYDLGVHGRRRTGVGEDFWQFKQYGPDDAVSKIDWRQSAKREHLFIRQKEQETSESVWFWCDRSVTMKYSSTPQISTKEFRAKVLTLALALLLTKGGEKYGLLGLSEKAVTGPTVFNAVAADLESKQAIPLNILAKSIKLPQKATVVLISDFLTPLEDLKNTLQAFVDLGCNGIVLHIADPAEVDLPFSGRTRFEGMQEEESLTFGRVEILKSDYQDVFREHKLKIFELANSVSWEYVFHRTDDSSSDVLGQIYAALLVKGV</sequence>
<dbReference type="Proteomes" id="UP001056291">
    <property type="component" value="Chromosome"/>
</dbReference>
<dbReference type="EMBL" id="CP098747">
    <property type="protein sequence ID" value="USG61880.1"/>
    <property type="molecule type" value="Genomic_DNA"/>
</dbReference>
<evidence type="ECO:0000313" key="3">
    <source>
        <dbReference type="Proteomes" id="UP001056291"/>
    </source>
</evidence>
<accession>A0ABY4W3V8</accession>
<reference evidence="2" key="1">
    <citation type="submission" date="2022-06" db="EMBL/GenBank/DDBJ databases">
        <title>Sneathiella actinostolidae sp. nov., isolated from a sea anemonein the Western Pacific Ocean.</title>
        <authorList>
            <person name="Wei M.J."/>
        </authorList>
    </citation>
    <scope>NUCLEOTIDE SEQUENCE</scope>
    <source>
        <strain evidence="2">PHK-P5</strain>
    </source>
</reference>
<dbReference type="Pfam" id="PF01882">
    <property type="entry name" value="DUF58"/>
    <property type="match status" value="1"/>
</dbReference>
<dbReference type="RefSeq" id="WP_251935248.1">
    <property type="nucleotide sequence ID" value="NZ_CP098747.1"/>
</dbReference>
<dbReference type="PANTHER" id="PTHR33608:SF6">
    <property type="entry name" value="BLL2464 PROTEIN"/>
    <property type="match status" value="1"/>
</dbReference>
<evidence type="ECO:0000313" key="2">
    <source>
        <dbReference type="EMBL" id="USG61880.1"/>
    </source>
</evidence>
<protein>
    <submittedName>
        <fullName evidence="2">DUF58 domain-containing protein</fullName>
    </submittedName>
</protein>